<comment type="caution">
    <text evidence="2">The sequence shown here is derived from an EMBL/GenBank/DDBJ whole genome shotgun (WGS) entry which is preliminary data.</text>
</comment>
<dbReference type="PROSITE" id="PS50097">
    <property type="entry name" value="BTB"/>
    <property type="match status" value="1"/>
</dbReference>
<accession>A0A8H6ZWM9</accession>
<dbReference type="Proteomes" id="UP000623687">
    <property type="component" value="Unassembled WGS sequence"/>
</dbReference>
<dbReference type="SUPFAM" id="SSF54695">
    <property type="entry name" value="POZ domain"/>
    <property type="match status" value="1"/>
</dbReference>
<dbReference type="InterPro" id="IPR011333">
    <property type="entry name" value="SKP1/BTB/POZ_sf"/>
</dbReference>
<dbReference type="VEuPathDB" id="FungiDB:PC9H_006673"/>
<dbReference type="RefSeq" id="XP_036632236.1">
    <property type="nucleotide sequence ID" value="XM_036776217.1"/>
</dbReference>
<dbReference type="SMART" id="SM00225">
    <property type="entry name" value="BTB"/>
    <property type="match status" value="1"/>
</dbReference>
<dbReference type="Pfam" id="PF00651">
    <property type="entry name" value="BTB"/>
    <property type="match status" value="1"/>
</dbReference>
<evidence type="ECO:0000313" key="2">
    <source>
        <dbReference type="EMBL" id="KAF7430958.1"/>
    </source>
</evidence>
<dbReference type="OrthoDB" id="3357985at2759"/>
<dbReference type="GeneID" id="59376491"/>
<organism evidence="2 3">
    <name type="scientific">Pleurotus ostreatus</name>
    <name type="common">Oyster mushroom</name>
    <name type="synonym">White-rot fungus</name>
    <dbReference type="NCBI Taxonomy" id="5322"/>
    <lineage>
        <taxon>Eukaryota</taxon>
        <taxon>Fungi</taxon>
        <taxon>Dikarya</taxon>
        <taxon>Basidiomycota</taxon>
        <taxon>Agaricomycotina</taxon>
        <taxon>Agaricomycetes</taxon>
        <taxon>Agaricomycetidae</taxon>
        <taxon>Agaricales</taxon>
        <taxon>Pleurotineae</taxon>
        <taxon>Pleurotaceae</taxon>
        <taxon>Pleurotus</taxon>
    </lineage>
</organism>
<sequence length="329" mass="37517">MVTINSPRDLDSLDKSYADYPFNDMDANVILRSNDNVDFRVHGLLLSMSSRYFRDILRLDQPSHIQSFQHETRDGADVITVDDDNITLRKLLAYCYPHSMVNEPIFDQAEGLYEVRRAAEKYGMDGVEKKLRMVLREPRFMEKMPLKSFALAVHHHLPEEAALAAKETLGLPLVEREYVEELELITGGTMHRLQAYHLQCSKIAHSIASDLSWVDRDDYTWFTCVECVGLRSSSSYVTISGNRRMLVVSKWMADYLAKADVAVTERPIGRTVSCPELMRATLEKASQCRGCGPKACSELRQFSRKFAAAVDLAISKVKHPSFLKILQRY</sequence>
<name>A0A8H6ZWM9_PLEOS</name>
<evidence type="ECO:0000259" key="1">
    <source>
        <dbReference type="PROSITE" id="PS50097"/>
    </source>
</evidence>
<reference evidence="2" key="1">
    <citation type="submission" date="2019-07" db="EMBL/GenBank/DDBJ databases">
        <authorList>
            <person name="Palmer J.M."/>
        </authorList>
    </citation>
    <scope>NUCLEOTIDE SEQUENCE</scope>
    <source>
        <strain evidence="2">PC9</strain>
    </source>
</reference>
<dbReference type="Gene3D" id="3.30.710.10">
    <property type="entry name" value="Potassium Channel Kv1.1, Chain A"/>
    <property type="match status" value="1"/>
</dbReference>
<protein>
    <recommendedName>
        <fullName evidence="1">BTB domain-containing protein</fullName>
    </recommendedName>
</protein>
<gene>
    <name evidence="2" type="ORF">PC9H_006673</name>
</gene>
<evidence type="ECO:0000313" key="3">
    <source>
        <dbReference type="Proteomes" id="UP000623687"/>
    </source>
</evidence>
<proteinExistence type="predicted"/>
<dbReference type="InterPro" id="IPR000210">
    <property type="entry name" value="BTB/POZ_dom"/>
</dbReference>
<dbReference type="AlphaFoldDB" id="A0A8H6ZWM9"/>
<feature type="domain" description="BTB" evidence="1">
    <location>
        <begin position="27"/>
        <end position="104"/>
    </location>
</feature>
<dbReference type="EMBL" id="JACETU010000004">
    <property type="protein sequence ID" value="KAF7430958.1"/>
    <property type="molecule type" value="Genomic_DNA"/>
</dbReference>
<keyword evidence="3" id="KW-1185">Reference proteome</keyword>